<keyword evidence="1" id="KW-0808">Transferase</keyword>
<comment type="caution">
    <text evidence="1">The sequence shown here is derived from an EMBL/GenBank/DDBJ whole genome shotgun (WGS) entry which is preliminary data.</text>
</comment>
<dbReference type="EMBL" id="JBHUIY010000049">
    <property type="protein sequence ID" value="MFD2235484.1"/>
    <property type="molecule type" value="Genomic_DNA"/>
</dbReference>
<evidence type="ECO:0000313" key="1">
    <source>
        <dbReference type="EMBL" id="MFD2235484.1"/>
    </source>
</evidence>
<dbReference type="SUPFAM" id="SSF53448">
    <property type="entry name" value="Nucleotide-diphospho-sugar transferases"/>
    <property type="match status" value="1"/>
</dbReference>
<sequence length="221" mass="23848">MRLLGLLPARAGSKRIPDKNARPLAGKSLIARAVETARGASSLDALGFSTDSPRYLALARAAGLAEDYLRPAHLAGDQAGSAEMAADYLRWRAARGDVFTHLVLLQVTSPFRTAVQIDAAVAQWRASGRHSLVSVGLVADKGSLVFMERGGRRERLAAEDRAYVLDGALYITPVEMILAEGRFFDSDAAFYVTSYPRWFDLDTPADWAMAEGILASPAGPR</sequence>
<keyword evidence="2" id="KW-1185">Reference proteome</keyword>
<name>A0ABW5CDZ7_9PROT</name>
<dbReference type="Pfam" id="PF02348">
    <property type="entry name" value="CTP_transf_3"/>
    <property type="match status" value="1"/>
</dbReference>
<dbReference type="PANTHER" id="PTHR21485:SF3">
    <property type="entry name" value="N-ACYLNEURAMINATE CYTIDYLYLTRANSFERASE"/>
    <property type="match status" value="1"/>
</dbReference>
<dbReference type="PANTHER" id="PTHR21485">
    <property type="entry name" value="HAD SUPERFAMILY MEMBERS CMAS AND KDSC"/>
    <property type="match status" value="1"/>
</dbReference>
<dbReference type="InterPro" id="IPR029044">
    <property type="entry name" value="Nucleotide-diphossugar_trans"/>
</dbReference>
<reference evidence="2" key="1">
    <citation type="journal article" date="2019" name="Int. J. Syst. Evol. Microbiol.">
        <title>The Global Catalogue of Microorganisms (GCM) 10K type strain sequencing project: providing services to taxonomists for standard genome sequencing and annotation.</title>
        <authorList>
            <consortium name="The Broad Institute Genomics Platform"/>
            <consortium name="The Broad Institute Genome Sequencing Center for Infectious Disease"/>
            <person name="Wu L."/>
            <person name="Ma J."/>
        </authorList>
    </citation>
    <scope>NUCLEOTIDE SEQUENCE [LARGE SCALE GENOMIC DNA]</scope>
    <source>
        <strain evidence="2">KCTC 15012</strain>
    </source>
</reference>
<dbReference type="GO" id="GO:0016779">
    <property type="term" value="F:nucleotidyltransferase activity"/>
    <property type="evidence" value="ECO:0007669"/>
    <property type="project" value="UniProtKB-KW"/>
</dbReference>
<proteinExistence type="predicted"/>
<protein>
    <submittedName>
        <fullName evidence="1">Cytidylyltransferase domain-containing protein</fullName>
    </submittedName>
</protein>
<keyword evidence="1" id="KW-0548">Nucleotidyltransferase</keyword>
<evidence type="ECO:0000313" key="2">
    <source>
        <dbReference type="Proteomes" id="UP001597296"/>
    </source>
</evidence>
<dbReference type="InterPro" id="IPR003329">
    <property type="entry name" value="Cytidylyl_trans"/>
</dbReference>
<dbReference type="RefSeq" id="WP_377318711.1">
    <property type="nucleotide sequence ID" value="NZ_JBHUIY010000049.1"/>
</dbReference>
<organism evidence="1 2">
    <name type="scientific">Phaeospirillum tilakii</name>
    <dbReference type="NCBI Taxonomy" id="741673"/>
    <lineage>
        <taxon>Bacteria</taxon>
        <taxon>Pseudomonadati</taxon>
        <taxon>Pseudomonadota</taxon>
        <taxon>Alphaproteobacteria</taxon>
        <taxon>Rhodospirillales</taxon>
        <taxon>Rhodospirillaceae</taxon>
        <taxon>Phaeospirillum</taxon>
    </lineage>
</organism>
<dbReference type="Proteomes" id="UP001597296">
    <property type="component" value="Unassembled WGS sequence"/>
</dbReference>
<accession>A0ABW5CDZ7</accession>
<dbReference type="Gene3D" id="3.90.550.10">
    <property type="entry name" value="Spore Coat Polysaccharide Biosynthesis Protein SpsA, Chain A"/>
    <property type="match status" value="1"/>
</dbReference>
<dbReference type="CDD" id="cd02513">
    <property type="entry name" value="CMP-NeuAc_Synthase"/>
    <property type="match status" value="1"/>
</dbReference>
<dbReference type="InterPro" id="IPR050793">
    <property type="entry name" value="CMP-NeuNAc_synthase"/>
</dbReference>
<gene>
    <name evidence="1" type="ORF">ACFSNB_16900</name>
</gene>